<name>A0A0F9H8H6_9ZZZZ</name>
<feature type="non-terminal residue" evidence="1">
    <location>
        <position position="1"/>
    </location>
</feature>
<sequence>DAGCPPPQGSPESPLDIWTLLKMVEADAAAPKKTVTLKTKEIIAEVNIPKGLQFKGTL</sequence>
<accession>A0A0F9H8H6</accession>
<reference evidence="1" key="1">
    <citation type="journal article" date="2015" name="Nature">
        <title>Complex archaea that bridge the gap between prokaryotes and eukaryotes.</title>
        <authorList>
            <person name="Spang A."/>
            <person name="Saw J.H."/>
            <person name="Jorgensen S.L."/>
            <person name="Zaremba-Niedzwiedzka K."/>
            <person name="Martijn J."/>
            <person name="Lind A.E."/>
            <person name="van Eijk R."/>
            <person name="Schleper C."/>
            <person name="Guy L."/>
            <person name="Ettema T.J."/>
        </authorList>
    </citation>
    <scope>NUCLEOTIDE SEQUENCE</scope>
</reference>
<organism evidence="1">
    <name type="scientific">marine sediment metagenome</name>
    <dbReference type="NCBI Taxonomy" id="412755"/>
    <lineage>
        <taxon>unclassified sequences</taxon>
        <taxon>metagenomes</taxon>
        <taxon>ecological metagenomes</taxon>
    </lineage>
</organism>
<evidence type="ECO:0000313" key="1">
    <source>
        <dbReference type="EMBL" id="KKM07439.1"/>
    </source>
</evidence>
<comment type="caution">
    <text evidence="1">The sequence shown here is derived from an EMBL/GenBank/DDBJ whole genome shotgun (WGS) entry which is preliminary data.</text>
</comment>
<proteinExistence type="predicted"/>
<protein>
    <submittedName>
        <fullName evidence="1">Uncharacterized protein</fullName>
    </submittedName>
</protein>
<dbReference type="EMBL" id="LAZR01015772">
    <property type="protein sequence ID" value="KKM07439.1"/>
    <property type="molecule type" value="Genomic_DNA"/>
</dbReference>
<dbReference type="AlphaFoldDB" id="A0A0F9H8H6"/>
<gene>
    <name evidence="1" type="ORF">LCGC14_1733960</name>
</gene>